<keyword evidence="5 6" id="KW-0472">Membrane</keyword>
<keyword evidence="4 6" id="KW-1133">Transmembrane helix</keyword>
<evidence type="ECO:0000256" key="5">
    <source>
        <dbReference type="ARBA" id="ARBA00023136"/>
    </source>
</evidence>
<proteinExistence type="predicted"/>
<dbReference type="InterPro" id="IPR004477">
    <property type="entry name" value="ComEC_N"/>
</dbReference>
<dbReference type="GO" id="GO:0005886">
    <property type="term" value="C:plasma membrane"/>
    <property type="evidence" value="ECO:0007669"/>
    <property type="project" value="UniProtKB-SubCell"/>
</dbReference>
<comment type="caution">
    <text evidence="8">The sequence shown here is derived from an EMBL/GenBank/DDBJ whole genome shotgun (WGS) entry which is preliminary data.</text>
</comment>
<evidence type="ECO:0000256" key="3">
    <source>
        <dbReference type="ARBA" id="ARBA00022692"/>
    </source>
</evidence>
<feature type="transmembrane region" description="Helical" evidence="6">
    <location>
        <begin position="51"/>
        <end position="72"/>
    </location>
</feature>
<dbReference type="PANTHER" id="PTHR30619">
    <property type="entry name" value="DNA INTERNALIZATION/COMPETENCE PROTEIN COMEC/REC2"/>
    <property type="match status" value="1"/>
</dbReference>
<name>W1XRU2_9ZZZZ</name>
<feature type="domain" description="ComEC/Rec2-related protein" evidence="7">
    <location>
        <begin position="33"/>
        <end position="94"/>
    </location>
</feature>
<evidence type="ECO:0000256" key="6">
    <source>
        <dbReference type="SAM" id="Phobius"/>
    </source>
</evidence>
<evidence type="ECO:0000313" key="8">
    <source>
        <dbReference type="EMBL" id="ETJ33083.1"/>
    </source>
</evidence>
<dbReference type="EMBL" id="AZMM01012468">
    <property type="protein sequence ID" value="ETJ33083.1"/>
    <property type="molecule type" value="Genomic_DNA"/>
</dbReference>
<evidence type="ECO:0000256" key="4">
    <source>
        <dbReference type="ARBA" id="ARBA00022989"/>
    </source>
</evidence>
<keyword evidence="3 6" id="KW-0812">Transmembrane</keyword>
<feature type="non-terminal residue" evidence="8">
    <location>
        <position position="1"/>
    </location>
</feature>
<reference evidence="8" key="1">
    <citation type="submission" date="2013-12" db="EMBL/GenBank/DDBJ databases">
        <title>A Varibaculum cambriense genome reconstructed from a premature infant gut community with otherwise low bacterial novelty that shifts toward anaerobic metabolism during the third week of life.</title>
        <authorList>
            <person name="Brown C.T."/>
            <person name="Sharon I."/>
            <person name="Thomas B.C."/>
            <person name="Castelle C.J."/>
            <person name="Morowitz M.J."/>
            <person name="Banfield J.F."/>
        </authorList>
    </citation>
    <scope>NUCLEOTIDE SEQUENCE</scope>
</reference>
<keyword evidence="2" id="KW-1003">Cell membrane</keyword>
<dbReference type="InterPro" id="IPR052159">
    <property type="entry name" value="Competence_DNA_uptake"/>
</dbReference>
<gene>
    <name evidence="8" type="ORF">Q604_UNBC12468G0001</name>
</gene>
<sequence length="95" mass="10387">TILQYIHESIDKNIGHNLEGPQKVLAQALALGGHYSELGEDQMKAFSYTGLIHILSISGSHIALLLALVYGLGRLIKLRKRTCLILGIIVACIYC</sequence>
<dbReference type="Pfam" id="PF03772">
    <property type="entry name" value="Competence"/>
    <property type="match status" value="1"/>
</dbReference>
<feature type="non-terminal residue" evidence="8">
    <location>
        <position position="95"/>
    </location>
</feature>
<comment type="subcellular location">
    <subcellularLocation>
        <location evidence="1">Cell membrane</location>
        <topology evidence="1">Multi-pass membrane protein</topology>
    </subcellularLocation>
</comment>
<protein>
    <submittedName>
        <fullName evidence="8">ComEC/Rec2-like protein</fullName>
    </submittedName>
</protein>
<dbReference type="AlphaFoldDB" id="W1XRU2"/>
<evidence type="ECO:0000256" key="1">
    <source>
        <dbReference type="ARBA" id="ARBA00004651"/>
    </source>
</evidence>
<organism evidence="8">
    <name type="scientific">human gut metagenome</name>
    <dbReference type="NCBI Taxonomy" id="408170"/>
    <lineage>
        <taxon>unclassified sequences</taxon>
        <taxon>metagenomes</taxon>
        <taxon>organismal metagenomes</taxon>
    </lineage>
</organism>
<dbReference type="PANTHER" id="PTHR30619:SF1">
    <property type="entry name" value="RECOMBINATION PROTEIN 2"/>
    <property type="match status" value="1"/>
</dbReference>
<evidence type="ECO:0000256" key="2">
    <source>
        <dbReference type="ARBA" id="ARBA00022475"/>
    </source>
</evidence>
<evidence type="ECO:0000259" key="7">
    <source>
        <dbReference type="Pfam" id="PF03772"/>
    </source>
</evidence>
<accession>W1XRU2</accession>